<dbReference type="Gene3D" id="1.20.1250.20">
    <property type="entry name" value="MFS general substrate transporter like domains"/>
    <property type="match status" value="2"/>
</dbReference>
<feature type="transmembrane region" description="Helical" evidence="8">
    <location>
        <begin position="164"/>
        <end position="184"/>
    </location>
</feature>
<accession>A0A078AIK5</accession>
<dbReference type="PANTHER" id="PTHR23294:SF0">
    <property type="entry name" value="UNC93-LIKE PROTEIN MFSD11"/>
    <property type="match status" value="1"/>
</dbReference>
<dbReference type="OrthoDB" id="289546at2759"/>
<dbReference type="EMBL" id="CCKQ01009175">
    <property type="protein sequence ID" value="CDW80643.1"/>
    <property type="molecule type" value="Genomic_DNA"/>
</dbReference>
<keyword evidence="2 8" id="KW-0812">Transmembrane</keyword>
<feature type="transmembrane region" description="Helical" evidence="8">
    <location>
        <begin position="139"/>
        <end position="158"/>
    </location>
</feature>
<dbReference type="InParanoid" id="A0A078AIK5"/>
<feature type="transmembrane region" description="Helical" evidence="8">
    <location>
        <begin position="291"/>
        <end position="313"/>
    </location>
</feature>
<feature type="transmembrane region" description="Helical" evidence="8">
    <location>
        <begin position="95"/>
        <end position="118"/>
    </location>
</feature>
<feature type="transmembrane region" description="Helical" evidence="8">
    <location>
        <begin position="31"/>
        <end position="53"/>
    </location>
</feature>
<dbReference type="PANTHER" id="PTHR23294">
    <property type="entry name" value="ET TRANSLATION PRODUCT-RELATED"/>
    <property type="match status" value="1"/>
</dbReference>
<evidence type="ECO:0000256" key="3">
    <source>
        <dbReference type="ARBA" id="ARBA00022989"/>
    </source>
</evidence>
<organism evidence="9 10">
    <name type="scientific">Stylonychia lemnae</name>
    <name type="common">Ciliate</name>
    <dbReference type="NCBI Taxonomy" id="5949"/>
    <lineage>
        <taxon>Eukaryota</taxon>
        <taxon>Sar</taxon>
        <taxon>Alveolata</taxon>
        <taxon>Ciliophora</taxon>
        <taxon>Intramacronucleata</taxon>
        <taxon>Spirotrichea</taxon>
        <taxon>Stichotrichia</taxon>
        <taxon>Sporadotrichida</taxon>
        <taxon>Oxytrichidae</taxon>
        <taxon>Stylonychinae</taxon>
        <taxon>Stylonychia</taxon>
    </lineage>
</organism>
<dbReference type="Proteomes" id="UP000039865">
    <property type="component" value="Unassembled WGS sequence"/>
</dbReference>
<feature type="transmembrane region" description="Helical" evidence="8">
    <location>
        <begin position="60"/>
        <end position="80"/>
    </location>
</feature>
<dbReference type="InterPro" id="IPR010291">
    <property type="entry name" value="Ion_channel_UNC-93"/>
</dbReference>
<dbReference type="InterPro" id="IPR051617">
    <property type="entry name" value="UNC-93-like_regulator"/>
</dbReference>
<proteinExistence type="predicted"/>
<keyword evidence="3 8" id="KW-1133">Transmembrane helix</keyword>
<evidence type="ECO:0000256" key="4">
    <source>
        <dbReference type="ARBA" id="ARBA00023136"/>
    </source>
</evidence>
<protein>
    <recommendedName>
        <fullName evidence="6">UNC93-like protein MFSD11</fullName>
    </recommendedName>
    <alternativeName>
        <fullName evidence="7">Major facilitator superfamily domain-containing protein 11</fullName>
    </alternativeName>
</protein>
<evidence type="ECO:0000256" key="1">
    <source>
        <dbReference type="ARBA" id="ARBA00004141"/>
    </source>
</evidence>
<evidence type="ECO:0000256" key="7">
    <source>
        <dbReference type="ARBA" id="ARBA00041910"/>
    </source>
</evidence>
<evidence type="ECO:0000313" key="10">
    <source>
        <dbReference type="Proteomes" id="UP000039865"/>
    </source>
</evidence>
<feature type="transmembrane region" description="Helical" evidence="8">
    <location>
        <begin position="413"/>
        <end position="435"/>
    </location>
</feature>
<dbReference type="Pfam" id="PF05978">
    <property type="entry name" value="UNC-93"/>
    <property type="match status" value="1"/>
</dbReference>
<dbReference type="SUPFAM" id="SSF103473">
    <property type="entry name" value="MFS general substrate transporter"/>
    <property type="match status" value="1"/>
</dbReference>
<evidence type="ECO:0000256" key="6">
    <source>
        <dbReference type="ARBA" id="ARBA00040302"/>
    </source>
</evidence>
<keyword evidence="10" id="KW-1185">Reference proteome</keyword>
<keyword evidence="4 8" id="KW-0472">Membrane</keyword>
<comment type="subcellular location">
    <subcellularLocation>
        <location evidence="1">Membrane</location>
        <topology evidence="1">Multi-pass membrane protein</topology>
    </subcellularLocation>
</comment>
<feature type="transmembrane region" description="Helical" evidence="8">
    <location>
        <begin position="255"/>
        <end position="279"/>
    </location>
</feature>
<evidence type="ECO:0000313" key="9">
    <source>
        <dbReference type="EMBL" id="CDW80643.1"/>
    </source>
</evidence>
<dbReference type="OMA" id="QNTYVSH"/>
<keyword evidence="5" id="KW-0325">Glycoprotein</keyword>
<dbReference type="AlphaFoldDB" id="A0A078AIK5"/>
<dbReference type="GO" id="GO:0016020">
    <property type="term" value="C:membrane"/>
    <property type="evidence" value="ECO:0007669"/>
    <property type="project" value="UniProtKB-SubCell"/>
</dbReference>
<evidence type="ECO:0000256" key="5">
    <source>
        <dbReference type="ARBA" id="ARBA00023180"/>
    </source>
</evidence>
<sequence>MGFLVLSIASNSVQNAQSQAMSNDDYDQLGYFSLALLYLTLGFGCLIATAIMGKIGVKKSLMLGSFCDTLWILCSLPPALQAENPDSDSFFYSKGFIYFISLFASVLDGFGDAVQWVAQGKYISDCATEKTKGFYFSYFWTYYMSSQVFGNLIAAFVLKYFKQSSFYLIMAGISSSSIIIFATLGKPKLQARIRAADPNETHSQAYSLLIRSDDQQNQPNSGNTFVDDGDNYDSLPLWEEVKAIIKLMFSNRMMILLPQVFWTGISLAVYTGLLVPIITDTIPGDDDQDKLMKSLFAMVSLGVGEMVGGLFIGQIIDRYGNRWTTFANIVMIIIQTAIAIIYILIYEYSWLAFLMTFVWGFTDSANVTHTSEMLGFEFDNNSRPYSIDNLGQAIGAFVFQIIEAWIYGKNAYLIFNIVIGSLGVLFNITTLFFTFKPKPRDLEKMTLRGTDIRLRKGSYIGSMLDSQKKSLNVEKTQSVGESHAETISRKKSQIAN</sequence>
<reference evidence="9 10" key="1">
    <citation type="submission" date="2014-06" db="EMBL/GenBank/DDBJ databases">
        <authorList>
            <person name="Swart Estienne"/>
        </authorList>
    </citation>
    <scope>NUCLEOTIDE SEQUENCE [LARGE SCALE GENOMIC DNA]</scope>
    <source>
        <strain evidence="9 10">130c</strain>
    </source>
</reference>
<feature type="transmembrane region" description="Helical" evidence="8">
    <location>
        <begin position="325"/>
        <end position="344"/>
    </location>
</feature>
<name>A0A078AIK5_STYLE</name>
<dbReference type="InterPro" id="IPR036259">
    <property type="entry name" value="MFS_trans_sf"/>
</dbReference>
<evidence type="ECO:0000256" key="2">
    <source>
        <dbReference type="ARBA" id="ARBA00022692"/>
    </source>
</evidence>
<evidence type="ECO:0000256" key="8">
    <source>
        <dbReference type="SAM" id="Phobius"/>
    </source>
</evidence>
<gene>
    <name evidence="9" type="primary">Contig8873.g9479</name>
    <name evidence="9" type="ORF">STYLEM_9646</name>
</gene>